<reference evidence="1 2" key="2">
    <citation type="submission" date="2024-10" db="EMBL/GenBank/DDBJ databases">
        <authorList>
            <person name="Ryan C."/>
        </authorList>
    </citation>
    <scope>NUCLEOTIDE SEQUENCE [LARGE SCALE GENOMIC DNA]</scope>
</reference>
<dbReference type="SUPFAM" id="SSF56371">
    <property type="entry name" value="Ribosome inactivating proteins (RIP)"/>
    <property type="match status" value="1"/>
</dbReference>
<evidence type="ECO:0000313" key="1">
    <source>
        <dbReference type="EMBL" id="CAL4946083.1"/>
    </source>
</evidence>
<dbReference type="EMBL" id="OZ075127">
    <property type="protein sequence ID" value="CAL4946083.1"/>
    <property type="molecule type" value="Genomic_DNA"/>
</dbReference>
<dbReference type="InterPro" id="IPR036041">
    <property type="entry name" value="Ribosome-inact_prot_sf"/>
</dbReference>
<dbReference type="AlphaFoldDB" id="A0ABC8YQ40"/>
<organism evidence="1 2">
    <name type="scientific">Urochloa decumbens</name>
    <dbReference type="NCBI Taxonomy" id="240449"/>
    <lineage>
        <taxon>Eukaryota</taxon>
        <taxon>Viridiplantae</taxon>
        <taxon>Streptophyta</taxon>
        <taxon>Embryophyta</taxon>
        <taxon>Tracheophyta</taxon>
        <taxon>Spermatophyta</taxon>
        <taxon>Magnoliopsida</taxon>
        <taxon>Liliopsida</taxon>
        <taxon>Poales</taxon>
        <taxon>Poaceae</taxon>
        <taxon>PACMAD clade</taxon>
        <taxon>Panicoideae</taxon>
        <taxon>Panicodae</taxon>
        <taxon>Paniceae</taxon>
        <taxon>Melinidinae</taxon>
        <taxon>Urochloa</taxon>
    </lineage>
</organism>
<proteinExistence type="predicted"/>
<name>A0ABC8YQ40_9POAL</name>
<sequence>MTHTYASVTGSILKRIREGGHGEFHGKPVCPPDGQFQIVLYPGSNSGLAVEYMYGKVRLLFSYPNLYLEAFSSTEVWYRFRNTPADIIPGGVSEPLHLSLGTTIVG</sequence>
<evidence type="ECO:0000313" key="2">
    <source>
        <dbReference type="Proteomes" id="UP001497457"/>
    </source>
</evidence>
<reference evidence="2" key="1">
    <citation type="submission" date="2024-06" db="EMBL/GenBank/DDBJ databases">
        <authorList>
            <person name="Ryan C."/>
        </authorList>
    </citation>
    <scope>NUCLEOTIDE SEQUENCE [LARGE SCALE GENOMIC DNA]</scope>
</reference>
<dbReference type="Proteomes" id="UP001497457">
    <property type="component" value="Chromosome 17b"/>
</dbReference>
<accession>A0ABC8YQ40</accession>
<protein>
    <submittedName>
        <fullName evidence="1">Uncharacterized protein</fullName>
    </submittedName>
</protein>
<gene>
    <name evidence="1" type="ORF">URODEC1_LOCUS35866</name>
</gene>
<keyword evidence="2" id="KW-1185">Reference proteome</keyword>